<evidence type="ECO:0000313" key="2">
    <source>
        <dbReference type="EMBL" id="KAK6944346.1"/>
    </source>
</evidence>
<reference evidence="2 3" key="1">
    <citation type="submission" date="2023-12" db="EMBL/GenBank/DDBJ databases">
        <title>A high-quality genome assembly for Dillenia turbinata (Dilleniales).</title>
        <authorList>
            <person name="Chanderbali A."/>
        </authorList>
    </citation>
    <scope>NUCLEOTIDE SEQUENCE [LARGE SCALE GENOMIC DNA]</scope>
    <source>
        <strain evidence="2">LSX21</strain>
        <tissue evidence="2">Leaf</tissue>
    </source>
</reference>
<proteinExistence type="predicted"/>
<feature type="compositionally biased region" description="Basic and acidic residues" evidence="1">
    <location>
        <begin position="1"/>
        <end position="13"/>
    </location>
</feature>
<evidence type="ECO:0000256" key="1">
    <source>
        <dbReference type="SAM" id="MobiDB-lite"/>
    </source>
</evidence>
<dbReference type="PANTHER" id="PTHR33919">
    <property type="entry name" value="OS09G0127700 PROTEIN"/>
    <property type="match status" value="1"/>
</dbReference>
<sequence>MSDAQKPSERPEMALKPPPGHKPGEVLHQTGKLPKCPIKMALGGFAVVLTIGYFTLCSHKKPEASVLDVAKVATATATASPENTRPRT</sequence>
<keyword evidence="3" id="KW-1185">Reference proteome</keyword>
<dbReference type="AlphaFoldDB" id="A0AAN8W9C3"/>
<name>A0AAN8W9C3_9MAGN</name>
<feature type="region of interest" description="Disordered" evidence="1">
    <location>
        <begin position="1"/>
        <end position="29"/>
    </location>
</feature>
<evidence type="ECO:0000313" key="3">
    <source>
        <dbReference type="Proteomes" id="UP001370490"/>
    </source>
</evidence>
<organism evidence="2 3">
    <name type="scientific">Dillenia turbinata</name>
    <dbReference type="NCBI Taxonomy" id="194707"/>
    <lineage>
        <taxon>Eukaryota</taxon>
        <taxon>Viridiplantae</taxon>
        <taxon>Streptophyta</taxon>
        <taxon>Embryophyta</taxon>
        <taxon>Tracheophyta</taxon>
        <taxon>Spermatophyta</taxon>
        <taxon>Magnoliopsida</taxon>
        <taxon>eudicotyledons</taxon>
        <taxon>Gunneridae</taxon>
        <taxon>Pentapetalae</taxon>
        <taxon>Dilleniales</taxon>
        <taxon>Dilleniaceae</taxon>
        <taxon>Dillenia</taxon>
    </lineage>
</organism>
<dbReference type="PANTHER" id="PTHR33919:SF7">
    <property type="entry name" value="PROTEIN, PUTATIVE-RELATED"/>
    <property type="match status" value="1"/>
</dbReference>
<comment type="caution">
    <text evidence="2">The sequence shown here is derived from an EMBL/GenBank/DDBJ whole genome shotgun (WGS) entry which is preliminary data.</text>
</comment>
<accession>A0AAN8W9C3</accession>
<gene>
    <name evidence="2" type="ORF">RJ641_025448</name>
</gene>
<dbReference type="EMBL" id="JBAMMX010000003">
    <property type="protein sequence ID" value="KAK6944346.1"/>
    <property type="molecule type" value="Genomic_DNA"/>
</dbReference>
<dbReference type="Proteomes" id="UP001370490">
    <property type="component" value="Unassembled WGS sequence"/>
</dbReference>
<protein>
    <submittedName>
        <fullName evidence="2">Uncharacterized protein</fullName>
    </submittedName>
</protein>